<evidence type="ECO:0000313" key="2">
    <source>
        <dbReference type="Proteomes" id="UP000271098"/>
    </source>
</evidence>
<gene>
    <name evidence="1" type="ORF">GPUH_LOCUS25312</name>
</gene>
<name>A0A183EWH1_9BILA</name>
<dbReference type="AlphaFoldDB" id="A0A183EWH1"/>
<proteinExistence type="predicted"/>
<keyword evidence="2" id="KW-1185">Reference proteome</keyword>
<evidence type="ECO:0000313" key="1">
    <source>
        <dbReference type="EMBL" id="VDN44042.1"/>
    </source>
</evidence>
<dbReference type="Proteomes" id="UP000271098">
    <property type="component" value="Unassembled WGS sequence"/>
</dbReference>
<evidence type="ECO:0000313" key="3">
    <source>
        <dbReference type="WBParaSite" id="GPUH_0002534201-mRNA-1"/>
    </source>
</evidence>
<accession>A0A183EWH1</accession>
<dbReference type="WBParaSite" id="GPUH_0002534201-mRNA-1">
    <property type="protein sequence ID" value="GPUH_0002534201-mRNA-1"/>
    <property type="gene ID" value="GPUH_0002534201"/>
</dbReference>
<dbReference type="OrthoDB" id="10482794at2759"/>
<sequence>MIGNEGAQFYEKMLDEEPRKIWTTGGAVVRPDKTQVVPEQPTYCVVRSAQGAIIKKCPSCCIEHAMSTPRMQYWTLTECNVLGIHGTKVGCGSIINDHILYQLLTRLFEKHSNIGKFK</sequence>
<reference evidence="3" key="1">
    <citation type="submission" date="2016-06" db="UniProtKB">
        <authorList>
            <consortium name="WormBaseParasite"/>
        </authorList>
    </citation>
    <scope>IDENTIFICATION</scope>
</reference>
<protein>
    <submittedName>
        <fullName evidence="3">Polyprotein</fullName>
    </submittedName>
</protein>
<reference evidence="1 2" key="2">
    <citation type="submission" date="2018-11" db="EMBL/GenBank/DDBJ databases">
        <authorList>
            <consortium name="Pathogen Informatics"/>
        </authorList>
    </citation>
    <scope>NUCLEOTIDE SEQUENCE [LARGE SCALE GENOMIC DNA]</scope>
</reference>
<dbReference type="EMBL" id="UYRT01104641">
    <property type="protein sequence ID" value="VDN44042.1"/>
    <property type="molecule type" value="Genomic_DNA"/>
</dbReference>
<organism evidence="3">
    <name type="scientific">Gongylonema pulchrum</name>
    <dbReference type="NCBI Taxonomy" id="637853"/>
    <lineage>
        <taxon>Eukaryota</taxon>
        <taxon>Metazoa</taxon>
        <taxon>Ecdysozoa</taxon>
        <taxon>Nematoda</taxon>
        <taxon>Chromadorea</taxon>
        <taxon>Rhabditida</taxon>
        <taxon>Spirurina</taxon>
        <taxon>Spiruromorpha</taxon>
        <taxon>Spiruroidea</taxon>
        <taxon>Gongylonematidae</taxon>
        <taxon>Gongylonema</taxon>
    </lineage>
</organism>